<reference evidence="7 8" key="1">
    <citation type="journal article" date="2014" name="Nat. Commun.">
        <title>Klebsormidium flaccidum genome reveals primary factors for plant terrestrial adaptation.</title>
        <authorList>
            <person name="Hori K."/>
            <person name="Maruyama F."/>
            <person name="Fujisawa T."/>
            <person name="Togashi T."/>
            <person name="Yamamoto N."/>
            <person name="Seo M."/>
            <person name="Sato S."/>
            <person name="Yamada T."/>
            <person name="Mori H."/>
            <person name="Tajima N."/>
            <person name="Moriyama T."/>
            <person name="Ikeuchi M."/>
            <person name="Watanabe M."/>
            <person name="Wada H."/>
            <person name="Kobayashi K."/>
            <person name="Saito M."/>
            <person name="Masuda T."/>
            <person name="Sasaki-Sekimoto Y."/>
            <person name="Mashiguchi K."/>
            <person name="Awai K."/>
            <person name="Shimojima M."/>
            <person name="Masuda S."/>
            <person name="Iwai M."/>
            <person name="Nobusawa T."/>
            <person name="Narise T."/>
            <person name="Kondo S."/>
            <person name="Saito H."/>
            <person name="Sato R."/>
            <person name="Murakawa M."/>
            <person name="Ihara Y."/>
            <person name="Oshima-Yamada Y."/>
            <person name="Ohtaka K."/>
            <person name="Satoh M."/>
            <person name="Sonobe K."/>
            <person name="Ishii M."/>
            <person name="Ohtani R."/>
            <person name="Kanamori-Sato M."/>
            <person name="Honoki R."/>
            <person name="Miyazaki D."/>
            <person name="Mochizuki H."/>
            <person name="Umetsu J."/>
            <person name="Higashi K."/>
            <person name="Shibata D."/>
            <person name="Kamiya Y."/>
            <person name="Sato N."/>
            <person name="Nakamura Y."/>
            <person name="Tabata S."/>
            <person name="Ida S."/>
            <person name="Kurokawa K."/>
            <person name="Ohta H."/>
        </authorList>
    </citation>
    <scope>NUCLEOTIDE SEQUENCE [LARGE SCALE GENOMIC DNA]</scope>
    <source>
        <strain evidence="7 8">NIES-2285</strain>
    </source>
</reference>
<feature type="short sequence motif" description="GXSXG" evidence="4">
    <location>
        <begin position="68"/>
        <end position="72"/>
    </location>
</feature>
<comment type="function">
    <text evidence="5">Lipolytic acyl hydrolase (LAH).</text>
</comment>
<evidence type="ECO:0000256" key="4">
    <source>
        <dbReference type="PROSITE-ProRule" id="PRU01161"/>
    </source>
</evidence>
<dbReference type="PROSITE" id="PS51635">
    <property type="entry name" value="PNPLA"/>
    <property type="match status" value="1"/>
</dbReference>
<evidence type="ECO:0000256" key="2">
    <source>
        <dbReference type="ARBA" id="ARBA00022963"/>
    </source>
</evidence>
<evidence type="ECO:0000313" key="8">
    <source>
        <dbReference type="Proteomes" id="UP000054558"/>
    </source>
</evidence>
<dbReference type="InterPro" id="IPR050301">
    <property type="entry name" value="NTE"/>
</dbReference>
<feature type="active site" description="Proton acceptor" evidence="4">
    <location>
        <position position="178"/>
    </location>
</feature>
<comment type="similarity">
    <text evidence="5">Belongs to the patatin family.</text>
</comment>
<keyword evidence="8" id="KW-1185">Reference proteome</keyword>
<dbReference type="Pfam" id="PF01734">
    <property type="entry name" value="Patatin"/>
    <property type="match status" value="2"/>
</dbReference>
<evidence type="ECO:0000256" key="5">
    <source>
        <dbReference type="RuleBase" id="RU361262"/>
    </source>
</evidence>
<comment type="domain">
    <text evidence="5">The nitrogen atoms of the two glycine residues in the GGXR motif define the oxyanion hole, and stabilize the oxyanion that forms during the nucleophilic attack by the catalytic serine during substrate cleavage.</text>
</comment>
<accession>A0A1Y1ITH4</accession>
<dbReference type="OrthoDB" id="412240at2759"/>
<dbReference type="GO" id="GO:0016042">
    <property type="term" value="P:lipid catabolic process"/>
    <property type="evidence" value="ECO:0007669"/>
    <property type="project" value="UniProtKB-UniRule"/>
</dbReference>
<name>A0A1Y1ITH4_KLENI</name>
<comment type="caution">
    <text evidence="4">Lacks conserved residue(s) required for the propagation of feature annotation.</text>
</comment>
<evidence type="ECO:0000313" key="7">
    <source>
        <dbReference type="EMBL" id="GAQ92116.1"/>
    </source>
</evidence>
<dbReference type="GO" id="GO:0016298">
    <property type="term" value="F:lipase activity"/>
    <property type="evidence" value="ECO:0007669"/>
    <property type="project" value="UniProtKB-ARBA"/>
</dbReference>
<evidence type="ECO:0000256" key="1">
    <source>
        <dbReference type="ARBA" id="ARBA00022801"/>
    </source>
</evidence>
<dbReference type="AlphaFoldDB" id="A0A1Y1ITH4"/>
<dbReference type="EMBL" id="DF237873">
    <property type="protein sequence ID" value="GAQ92116.1"/>
    <property type="molecule type" value="Genomic_DNA"/>
</dbReference>
<dbReference type="PANTHER" id="PTHR14226">
    <property type="entry name" value="NEUROPATHY TARGET ESTERASE/SWISS CHEESE D.MELANOGASTER"/>
    <property type="match status" value="1"/>
</dbReference>
<keyword evidence="2 4" id="KW-0442">Lipid degradation</keyword>
<feature type="short sequence motif" description="DGA/G" evidence="4">
    <location>
        <begin position="178"/>
        <end position="180"/>
    </location>
</feature>
<dbReference type="Gene3D" id="3.40.1090.10">
    <property type="entry name" value="Cytosolic phospholipase A2 catalytic domain"/>
    <property type="match status" value="2"/>
</dbReference>
<keyword evidence="1 4" id="KW-0378">Hydrolase</keyword>
<dbReference type="EC" id="3.1.1.-" evidence="5"/>
<keyword evidence="3 4" id="KW-0443">Lipid metabolism</keyword>
<dbReference type="GO" id="GO:0052689">
    <property type="term" value="F:carboxylic ester hydrolase activity"/>
    <property type="evidence" value="ECO:0007669"/>
    <property type="project" value="UniProtKB-ARBA"/>
</dbReference>
<proteinExistence type="inferred from homology"/>
<gene>
    <name evidence="7" type="ORF">KFL_009240070</name>
</gene>
<dbReference type="Proteomes" id="UP000054558">
    <property type="component" value="Unassembled WGS sequence"/>
</dbReference>
<protein>
    <recommendedName>
        <fullName evidence="5">Patatin</fullName>
        <ecNumber evidence="5">3.1.1.-</ecNumber>
    </recommendedName>
</protein>
<dbReference type="PANTHER" id="PTHR14226:SF57">
    <property type="entry name" value="BLR7027 PROTEIN"/>
    <property type="match status" value="1"/>
</dbReference>
<sequence>MRHPDIRWITKKGAPGHGVDFFWEGSKYRTAEVMDCVVFGGGGLSFPAHLGALRALEEAGVTPKTYAGASCGANVAALRVAGYMPEELHEAQKKVGGMAEVEGLLRARTGKDRPTFEDVSGATGSDLSVSTYCLTTGRTRRFSTSTDPGLGLVDVLRASCSVPLWNPPVEIDGSAYLDGGVLERLPMLDRGDPSRTLGLELTSGDGGGTDVGAIFDRIAQHLNEANEREFSERDYGDSVLRLLDGASLPERGAERADEMFRVGFERTKEYLLRKAEAAMRGDETADQHAP</sequence>
<evidence type="ECO:0000256" key="3">
    <source>
        <dbReference type="ARBA" id="ARBA00023098"/>
    </source>
</evidence>
<feature type="domain" description="PNPLA" evidence="6">
    <location>
        <begin position="37"/>
        <end position="191"/>
    </location>
</feature>
<dbReference type="InterPro" id="IPR002641">
    <property type="entry name" value="PNPLA_dom"/>
</dbReference>
<evidence type="ECO:0000259" key="6">
    <source>
        <dbReference type="PROSITE" id="PS51635"/>
    </source>
</evidence>
<dbReference type="OMA" id="WSPMMRF"/>
<dbReference type="STRING" id="105231.A0A1Y1ITH4"/>
<organism evidence="7 8">
    <name type="scientific">Klebsormidium nitens</name>
    <name type="common">Green alga</name>
    <name type="synonym">Ulothrix nitens</name>
    <dbReference type="NCBI Taxonomy" id="105231"/>
    <lineage>
        <taxon>Eukaryota</taxon>
        <taxon>Viridiplantae</taxon>
        <taxon>Streptophyta</taxon>
        <taxon>Klebsormidiophyceae</taxon>
        <taxon>Klebsormidiales</taxon>
        <taxon>Klebsormidiaceae</taxon>
        <taxon>Klebsormidium</taxon>
    </lineage>
</organism>
<feature type="active site" description="Nucleophile" evidence="4">
    <location>
        <position position="70"/>
    </location>
</feature>
<dbReference type="SUPFAM" id="SSF52151">
    <property type="entry name" value="FabD/lysophospholipase-like"/>
    <property type="match status" value="1"/>
</dbReference>
<dbReference type="InterPro" id="IPR016035">
    <property type="entry name" value="Acyl_Trfase/lysoPLipase"/>
</dbReference>